<dbReference type="InterPro" id="IPR015943">
    <property type="entry name" value="WD40/YVTN_repeat-like_dom_sf"/>
</dbReference>
<dbReference type="GO" id="GO:0034058">
    <property type="term" value="P:endosomal vesicle fusion"/>
    <property type="evidence" value="ECO:0007669"/>
    <property type="project" value="TreeGrafter"/>
</dbReference>
<evidence type="ECO:0000259" key="4">
    <source>
        <dbReference type="Pfam" id="PF25066"/>
    </source>
</evidence>
<dbReference type="InterPro" id="IPR025941">
    <property type="entry name" value="Vps8_central_dom"/>
</dbReference>
<feature type="domain" description="Vacuolar protein sorting-associated protein 8 central" evidence="3">
    <location>
        <begin position="531"/>
        <end position="714"/>
    </location>
</feature>
<dbReference type="Pfam" id="PF23410">
    <property type="entry name" value="Beta-prop_VPS8"/>
    <property type="match status" value="1"/>
</dbReference>
<comment type="similarity">
    <text evidence="1">Belongs to the VPS8 family.</text>
</comment>
<keyword evidence="2" id="KW-0853">WD repeat</keyword>
<dbReference type="SMART" id="SM00320">
    <property type="entry name" value="WD40"/>
    <property type="match status" value="1"/>
</dbReference>
<accession>A0A875RZQ4</accession>
<evidence type="ECO:0000313" key="5">
    <source>
        <dbReference type="EMBL" id="QPG73525.1"/>
    </source>
</evidence>
<reference evidence="5" key="1">
    <citation type="submission" date="2020-10" db="EMBL/GenBank/DDBJ databases">
        <authorList>
            <person name="Roach M.J.R."/>
        </authorList>
    </citation>
    <scope>NUCLEOTIDE SEQUENCE</scope>
    <source>
        <strain evidence="5">CBS 1945</strain>
    </source>
</reference>
<evidence type="ECO:0008006" key="7">
    <source>
        <dbReference type="Google" id="ProtNLM"/>
    </source>
</evidence>
<dbReference type="Pfam" id="PF12816">
    <property type="entry name" value="TPR_Vps8"/>
    <property type="match status" value="1"/>
</dbReference>
<dbReference type="InterPro" id="IPR045111">
    <property type="entry name" value="Vps41/Vps8"/>
</dbReference>
<dbReference type="RefSeq" id="XP_038777090.1">
    <property type="nucleotide sequence ID" value="XM_038921162.1"/>
</dbReference>
<dbReference type="GO" id="GO:0006623">
    <property type="term" value="P:protein targeting to vacuole"/>
    <property type="evidence" value="ECO:0007669"/>
    <property type="project" value="InterPro"/>
</dbReference>
<dbReference type="Gene3D" id="2.130.10.10">
    <property type="entry name" value="YVTN repeat-like/Quinoprotein amine dehydrogenase"/>
    <property type="match status" value="1"/>
</dbReference>
<keyword evidence="6" id="KW-1185">Reference proteome</keyword>
<dbReference type="GO" id="GO:0030897">
    <property type="term" value="C:HOPS complex"/>
    <property type="evidence" value="ECO:0007669"/>
    <property type="project" value="TreeGrafter"/>
</dbReference>
<dbReference type="GO" id="GO:0005770">
    <property type="term" value="C:late endosome"/>
    <property type="evidence" value="ECO:0007669"/>
    <property type="project" value="TreeGrafter"/>
</dbReference>
<dbReference type="InterPro" id="IPR059070">
    <property type="entry name" value="TPR_VPS8_2"/>
</dbReference>
<name>A0A875RZQ4_EENNA</name>
<dbReference type="KEGG" id="bnn:FOA43_000836"/>
<dbReference type="PROSITE" id="PS50082">
    <property type="entry name" value="WD_REPEATS_2"/>
    <property type="match status" value="1"/>
</dbReference>
<dbReference type="InterPro" id="IPR001680">
    <property type="entry name" value="WD40_rpt"/>
</dbReference>
<dbReference type="PANTHER" id="PTHR12616">
    <property type="entry name" value="VACUOLAR PROTEIN SORTING VPS41"/>
    <property type="match status" value="1"/>
</dbReference>
<evidence type="ECO:0000256" key="1">
    <source>
        <dbReference type="ARBA" id="ARBA00009422"/>
    </source>
</evidence>
<dbReference type="PANTHER" id="PTHR12616:SF8">
    <property type="entry name" value="VACUOLAR PROTEIN SORTING-ASSOCIATED PROTEIN 8 HOMOLOG"/>
    <property type="match status" value="1"/>
</dbReference>
<evidence type="ECO:0000256" key="2">
    <source>
        <dbReference type="PROSITE-ProRule" id="PRU00221"/>
    </source>
</evidence>
<dbReference type="Proteomes" id="UP000662931">
    <property type="component" value="Chromosome 1"/>
</dbReference>
<dbReference type="EMBL" id="CP064812">
    <property type="protein sequence ID" value="QPG73525.1"/>
    <property type="molecule type" value="Genomic_DNA"/>
</dbReference>
<evidence type="ECO:0000259" key="3">
    <source>
        <dbReference type="Pfam" id="PF12816"/>
    </source>
</evidence>
<sequence>MSLDLRLRSKLSLSQPLTSASSTNSRSRASSLSSLIYSLKPETVSWPRLRAINDAVYNRNARILHGDPIAMTASDRRIAIATSKGYIFVYQIQPQQLYTQLGNSRLSSTTITSLSFSLDSTYLAVGYHDGHILLWDLSNSENPLLTIQPVHQDIPIIQLAFMAARHTALISIDESGVMVSHQGGRTLIGYYSRPTIMMGDLTNHVPFDHVILGFSALPVGSRSQLTDSMGVMAILTADALVVVSTLPDLQTYFKVKRPKSTDISKGLCGNVAWYPATSASNDSTSFNPPYIAYSWSNSLTLFEVYSETIADSSGKESVILKFENRRQWQCTEPIMSLQWLNSKIITALTKSQRLIFIGRNNLKVLSTVDMISKHIKASTVFEDNGMGLLTSNYTHSFKALKSSVFVLGKSCFYVGILNDWADELFSALKDGHYIEALDDARRQYDGDCDLALLGLPQDDDVRHKLMRSHITRLLEASLNYVFSQEAATLEDLSDFLLTALTTCASTNDSGGSSDVYDTLYEKYADYGHESMFFDILEPQLLNGQIRTLPPAVLKRLVEYYISQSKEAVLEQLLCKLDLTQLDMDLTIRLCKKHQLVDTLAYIWNVLMADYITPVMDAIKSIVQSSDCDIKYIYTYISYILTGRQYPTDNPIDSEYVVSSKLNIYYLLFNGAAISYPPNTAVLHVNDFDDPSFPYLTALLHHDSFRTLSSLNEGFEDDLLNDDEVLITSKSQYQLKVNRQYIVDVLLGIYRQDNDSFTVRDRTFLAIFVARNCPKYPQFIRLSDSVLDEVIEHLCSYSDEKLKGECELSLQSLLSVYKPAKYDTLVVMLEKCGFYNALLSVYRNENRYLQILEVWISQMKSDSQSQEVTFFQSLPSLVKESLNKTSVVNRLQIETLIKENFQLFIKDYPEEMAELFSLQCPLLNEGVMTVYDDSCKYLYLRKVISMELSGGLPYKLDNAFNVEYAKMLRRFDHDKLARFVVEMGENDEIRAFLDEYNEVEIAVELLIEEGELQQAISKTVKTIESLGQKMVQSGYDELISKRLFHLLDLGFKALKTADNTVSIGDSDLTLNETLLLHLIETSVKLFVKDADASNDVLNTFKRLTQQTFTSAISEKQDCSDSFLKVFYSFLKRSSLQVTTLGDVRPVLNEIFLSYSHDEVILKLILKLLNDDIYQDLVNLELLRRRGWSPVHLECEVCGKKVWGAQMSFANYDEWQDHRLKEGGNGSSEDLQLHVFQCRHTYHTKCLENMGVKDNNKYCIICKNE</sequence>
<proteinExistence type="inferred from homology"/>
<dbReference type="Pfam" id="PF25066">
    <property type="entry name" value="TPR_VPS8_2"/>
    <property type="match status" value="1"/>
</dbReference>
<dbReference type="SUPFAM" id="SSF50978">
    <property type="entry name" value="WD40 repeat-like"/>
    <property type="match status" value="1"/>
</dbReference>
<dbReference type="InterPro" id="IPR036322">
    <property type="entry name" value="WD40_repeat_dom_sf"/>
</dbReference>
<dbReference type="GeneID" id="62194237"/>
<evidence type="ECO:0000313" key="6">
    <source>
        <dbReference type="Proteomes" id="UP000662931"/>
    </source>
</evidence>
<gene>
    <name evidence="5" type="ORF">FOA43_000836</name>
</gene>
<dbReference type="Pfam" id="PF23413">
    <property type="entry name" value="zf_RING_Vps8_fungal"/>
    <property type="match status" value="1"/>
</dbReference>
<dbReference type="OrthoDB" id="289913at2759"/>
<feature type="repeat" description="WD" evidence="2">
    <location>
        <begin position="104"/>
        <end position="145"/>
    </location>
</feature>
<protein>
    <recommendedName>
        <fullName evidence="7">Vacuolar protein sorting-associated protein 8 central domain-containing protein</fullName>
    </recommendedName>
</protein>
<organism evidence="5 6">
    <name type="scientific">Eeniella nana</name>
    <name type="common">Yeast</name>
    <name type="synonym">Brettanomyces nanus</name>
    <dbReference type="NCBI Taxonomy" id="13502"/>
    <lineage>
        <taxon>Eukaryota</taxon>
        <taxon>Fungi</taxon>
        <taxon>Dikarya</taxon>
        <taxon>Ascomycota</taxon>
        <taxon>Saccharomycotina</taxon>
        <taxon>Pichiomycetes</taxon>
        <taxon>Pichiales</taxon>
        <taxon>Pichiaceae</taxon>
        <taxon>Brettanomyces</taxon>
    </lineage>
</organism>
<dbReference type="PROSITE" id="PS50294">
    <property type="entry name" value="WD_REPEATS_REGION"/>
    <property type="match status" value="1"/>
</dbReference>
<feature type="domain" description="VPS8-like TPR-like repeats" evidence="4">
    <location>
        <begin position="1088"/>
        <end position="1178"/>
    </location>
</feature>
<dbReference type="AlphaFoldDB" id="A0A875RZQ4"/>